<evidence type="ECO:0000313" key="17">
    <source>
        <dbReference type="EMBL" id="EZG66668.1"/>
    </source>
</evidence>
<organism evidence="17 18">
    <name type="scientific">Gregarina niphandrodes</name>
    <name type="common">Septate eugregarine</name>
    <dbReference type="NCBI Taxonomy" id="110365"/>
    <lineage>
        <taxon>Eukaryota</taxon>
        <taxon>Sar</taxon>
        <taxon>Alveolata</taxon>
        <taxon>Apicomplexa</taxon>
        <taxon>Conoidasida</taxon>
        <taxon>Gregarinasina</taxon>
        <taxon>Eugregarinorida</taxon>
        <taxon>Gregarinidae</taxon>
        <taxon>Gregarina</taxon>
    </lineage>
</organism>
<reference evidence="17" key="1">
    <citation type="submission" date="2013-12" db="EMBL/GenBank/DDBJ databases">
        <authorList>
            <person name="Omoto C.K."/>
            <person name="Sibley D."/>
            <person name="Venepally P."/>
            <person name="Hadjithomas M."/>
            <person name="Karamycheva S."/>
            <person name="Brunk B."/>
            <person name="Roos D."/>
            <person name="Caler E."/>
            <person name="Lorenzi H."/>
        </authorList>
    </citation>
    <scope>NUCLEOTIDE SEQUENCE</scope>
</reference>
<protein>
    <recommendedName>
        <fullName evidence="3">RING-type E3 ubiquitin transferase</fullName>
        <ecNumber evidence="3">2.3.2.27</ecNumber>
    </recommendedName>
</protein>
<sequence>MPHPTEDNNIGDSDAATLSDFERQLTGHSCGVCVSTQNRIFRAYVAVKSNTLHKPREETIRDYRLGPRIEGKIREIAIALLPGEEGDSSEAGKSPSESPAWKTAPASWVKSIKEVLTFGKSLADSKGADEIRGRSQSEEQEEMLVALANALKERFAKRKCVLIYGGMHVKVAGQRLLITSAIGEDQELAFCGLGTGDTVVTPALDDPGEFSKIHVCPFMDTIPQAYEMDIFQDALSPFFAKHPLVLLAEGDTFQYNSVEFKVVSSKPASVPVRISLEKALSLPIEELIQSIPVNKRKHRVGPSTAVCLGFPILPHWIDILSPARQHIVMSLPAPIQSLMLINFVSETGPSEIERVMNATEAMGRPQLTPAARVKEMADSVSKLRVDVSKTMEEDGVCIICLGNLEKNDEIVKLSCSHVFHSKCLLHWLVRTKTCPLCKVELTDIDLPKT</sequence>
<dbReference type="PROSITE" id="PS50089">
    <property type="entry name" value="ZF_RING_2"/>
    <property type="match status" value="1"/>
</dbReference>
<dbReference type="GO" id="GO:0005524">
    <property type="term" value="F:ATP binding"/>
    <property type="evidence" value="ECO:0007669"/>
    <property type="project" value="UniProtKB-KW"/>
</dbReference>
<dbReference type="SMART" id="SM00184">
    <property type="entry name" value="RING"/>
    <property type="match status" value="1"/>
</dbReference>
<evidence type="ECO:0000256" key="6">
    <source>
        <dbReference type="ARBA" id="ARBA00022723"/>
    </source>
</evidence>
<dbReference type="OrthoDB" id="8062037at2759"/>
<evidence type="ECO:0000256" key="15">
    <source>
        <dbReference type="SAM" id="MobiDB-lite"/>
    </source>
</evidence>
<keyword evidence="12" id="KW-1133">Transmembrane helix</keyword>
<feature type="domain" description="RING-type" evidence="16">
    <location>
        <begin position="397"/>
        <end position="438"/>
    </location>
</feature>
<dbReference type="SMART" id="SM00744">
    <property type="entry name" value="RINGv"/>
    <property type="match status" value="1"/>
</dbReference>
<evidence type="ECO:0000256" key="10">
    <source>
        <dbReference type="ARBA" id="ARBA00022833"/>
    </source>
</evidence>
<dbReference type="Gene3D" id="3.10.330.10">
    <property type="match status" value="1"/>
</dbReference>
<dbReference type="AlphaFoldDB" id="A0A023B6P0"/>
<dbReference type="InterPro" id="IPR001841">
    <property type="entry name" value="Znf_RING"/>
</dbReference>
<keyword evidence="9" id="KW-0833">Ubl conjugation pathway</keyword>
<proteinExistence type="predicted"/>
<evidence type="ECO:0000256" key="13">
    <source>
        <dbReference type="ARBA" id="ARBA00023136"/>
    </source>
</evidence>
<dbReference type="GO" id="GO:0016020">
    <property type="term" value="C:membrane"/>
    <property type="evidence" value="ECO:0007669"/>
    <property type="project" value="UniProtKB-SubCell"/>
</dbReference>
<evidence type="ECO:0000256" key="7">
    <source>
        <dbReference type="ARBA" id="ARBA00022741"/>
    </source>
</evidence>
<evidence type="ECO:0000256" key="14">
    <source>
        <dbReference type="PROSITE-ProRule" id="PRU00175"/>
    </source>
</evidence>
<dbReference type="Gene3D" id="3.30.40.10">
    <property type="entry name" value="Zinc/RING finger domain, C3HC4 (zinc finger)"/>
    <property type="match status" value="1"/>
</dbReference>
<name>A0A023B6P0_GRENI</name>
<evidence type="ECO:0000259" key="16">
    <source>
        <dbReference type="PROSITE" id="PS50089"/>
    </source>
</evidence>
<comment type="caution">
    <text evidence="17">The sequence shown here is derived from an EMBL/GenBank/DDBJ whole genome shotgun (WGS) entry which is preliminary data.</text>
</comment>
<evidence type="ECO:0000256" key="12">
    <source>
        <dbReference type="ARBA" id="ARBA00022989"/>
    </source>
</evidence>
<gene>
    <name evidence="17" type="ORF">GNI_077860</name>
</gene>
<dbReference type="PANTHER" id="PTHR45977:SF4">
    <property type="entry name" value="RING-TYPE DOMAIN-CONTAINING PROTEIN"/>
    <property type="match status" value="1"/>
</dbReference>
<dbReference type="InterPro" id="IPR029067">
    <property type="entry name" value="CDC48_domain_2-like_sf"/>
</dbReference>
<evidence type="ECO:0000256" key="11">
    <source>
        <dbReference type="ARBA" id="ARBA00022840"/>
    </source>
</evidence>
<keyword evidence="8 14" id="KW-0863">Zinc-finger</keyword>
<evidence type="ECO:0000256" key="4">
    <source>
        <dbReference type="ARBA" id="ARBA00022679"/>
    </source>
</evidence>
<evidence type="ECO:0000256" key="5">
    <source>
        <dbReference type="ARBA" id="ARBA00022692"/>
    </source>
</evidence>
<dbReference type="VEuPathDB" id="CryptoDB:GNI_077860"/>
<evidence type="ECO:0000256" key="3">
    <source>
        <dbReference type="ARBA" id="ARBA00012483"/>
    </source>
</evidence>
<keyword evidence="5" id="KW-0812">Transmembrane</keyword>
<dbReference type="EC" id="2.3.2.27" evidence="3"/>
<dbReference type="CDD" id="cd16454">
    <property type="entry name" value="RING-H2_PA-TM-RING"/>
    <property type="match status" value="1"/>
</dbReference>
<evidence type="ECO:0000256" key="9">
    <source>
        <dbReference type="ARBA" id="ARBA00022786"/>
    </source>
</evidence>
<comment type="subcellular location">
    <subcellularLocation>
        <location evidence="2">Membrane</location>
        <topology evidence="2">Multi-pass membrane protein</topology>
    </subcellularLocation>
</comment>
<dbReference type="RefSeq" id="XP_011130539.1">
    <property type="nucleotide sequence ID" value="XM_011132237.1"/>
</dbReference>
<keyword evidence="7" id="KW-0547">Nucleotide-binding</keyword>
<dbReference type="PANTHER" id="PTHR45977">
    <property type="entry name" value="TARGET OF ERK KINASE MPK-1"/>
    <property type="match status" value="1"/>
</dbReference>
<dbReference type="GO" id="GO:0008270">
    <property type="term" value="F:zinc ion binding"/>
    <property type="evidence" value="ECO:0007669"/>
    <property type="project" value="UniProtKB-KW"/>
</dbReference>
<evidence type="ECO:0000256" key="8">
    <source>
        <dbReference type="ARBA" id="ARBA00022771"/>
    </source>
</evidence>
<keyword evidence="10" id="KW-0862">Zinc</keyword>
<keyword evidence="6" id="KW-0479">Metal-binding</keyword>
<dbReference type="GO" id="GO:0016567">
    <property type="term" value="P:protein ubiquitination"/>
    <property type="evidence" value="ECO:0007669"/>
    <property type="project" value="TreeGrafter"/>
</dbReference>
<keyword evidence="11" id="KW-0067">ATP-binding</keyword>
<dbReference type="EMBL" id="AFNH02000584">
    <property type="protein sequence ID" value="EZG66668.1"/>
    <property type="molecule type" value="Genomic_DNA"/>
</dbReference>
<dbReference type="SUPFAM" id="SSF54585">
    <property type="entry name" value="Cdc48 domain 2-like"/>
    <property type="match status" value="1"/>
</dbReference>
<dbReference type="SUPFAM" id="SSF57850">
    <property type="entry name" value="RING/U-box"/>
    <property type="match status" value="1"/>
</dbReference>
<dbReference type="Pfam" id="PF13639">
    <property type="entry name" value="zf-RING_2"/>
    <property type="match status" value="1"/>
</dbReference>
<evidence type="ECO:0000256" key="1">
    <source>
        <dbReference type="ARBA" id="ARBA00000900"/>
    </source>
</evidence>
<dbReference type="Proteomes" id="UP000019763">
    <property type="component" value="Unassembled WGS sequence"/>
</dbReference>
<dbReference type="GO" id="GO:0006511">
    <property type="term" value="P:ubiquitin-dependent protein catabolic process"/>
    <property type="evidence" value="ECO:0007669"/>
    <property type="project" value="TreeGrafter"/>
</dbReference>
<dbReference type="InterPro" id="IPR013083">
    <property type="entry name" value="Znf_RING/FYVE/PHD"/>
</dbReference>
<comment type="catalytic activity">
    <reaction evidence="1">
        <text>S-ubiquitinyl-[E2 ubiquitin-conjugating enzyme]-L-cysteine + [acceptor protein]-L-lysine = [E2 ubiquitin-conjugating enzyme]-L-cysteine + N(6)-ubiquitinyl-[acceptor protein]-L-lysine.</text>
        <dbReference type="EC" id="2.3.2.27"/>
    </reaction>
</comment>
<accession>A0A023B6P0</accession>
<dbReference type="GO" id="GO:0061630">
    <property type="term" value="F:ubiquitin protein ligase activity"/>
    <property type="evidence" value="ECO:0007669"/>
    <property type="project" value="UniProtKB-EC"/>
</dbReference>
<dbReference type="eggNOG" id="KOG0800">
    <property type="taxonomic scope" value="Eukaryota"/>
</dbReference>
<keyword evidence="18" id="KW-1185">Reference proteome</keyword>
<feature type="region of interest" description="Disordered" evidence="15">
    <location>
        <begin position="84"/>
        <end position="103"/>
    </location>
</feature>
<dbReference type="GeneID" id="22912826"/>
<evidence type="ECO:0000313" key="18">
    <source>
        <dbReference type="Proteomes" id="UP000019763"/>
    </source>
</evidence>
<evidence type="ECO:0000256" key="2">
    <source>
        <dbReference type="ARBA" id="ARBA00004141"/>
    </source>
</evidence>
<dbReference type="InterPro" id="IPR011016">
    <property type="entry name" value="Znf_RING-CH"/>
</dbReference>
<keyword evidence="13" id="KW-0472">Membrane</keyword>
<keyword evidence="4" id="KW-0808">Transferase</keyword>